<reference evidence="1 2" key="1">
    <citation type="submission" date="2017-09" db="EMBL/GenBank/DDBJ databases">
        <title>Depth-based differentiation of microbial function through sediment-hosted aquifers and enrichment of novel symbionts in the deep terrestrial subsurface.</title>
        <authorList>
            <person name="Probst A.J."/>
            <person name="Ladd B."/>
            <person name="Jarett J.K."/>
            <person name="Geller-Mcgrath D.E."/>
            <person name="Sieber C.M."/>
            <person name="Emerson J.B."/>
            <person name="Anantharaman K."/>
            <person name="Thomas B.C."/>
            <person name="Malmstrom R."/>
            <person name="Stieglmeier M."/>
            <person name="Klingl A."/>
            <person name="Woyke T."/>
            <person name="Ryan C.M."/>
            <person name="Banfield J.F."/>
        </authorList>
    </citation>
    <scope>NUCLEOTIDE SEQUENCE [LARGE SCALE GENOMIC DNA]</scope>
    <source>
        <strain evidence="1">CG08_land_8_20_14_0_20_45_16</strain>
    </source>
</reference>
<gene>
    <name evidence="1" type="ORF">COT42_00135</name>
</gene>
<proteinExistence type="predicted"/>
<evidence type="ECO:0000313" key="1">
    <source>
        <dbReference type="EMBL" id="PIS31788.1"/>
    </source>
</evidence>
<protein>
    <submittedName>
        <fullName evidence="1">Uncharacterized protein</fullName>
    </submittedName>
</protein>
<accession>A0A2H0Y1X8</accession>
<comment type="caution">
    <text evidence="1">The sequence shown here is derived from an EMBL/GenBank/DDBJ whole genome shotgun (WGS) entry which is preliminary data.</text>
</comment>
<dbReference type="AlphaFoldDB" id="A0A2H0Y1X8"/>
<sequence length="257" mass="28257">MTLGDTRNITSSYQQQVAGLERLAHQAKALGILRQAQAVLAPPSMTPIFTGFFSLRIKKVDLAGFLTGLESTRISLALADRALLDITELFRRLSNGPDSRDQILAELDFGEFLVELSNGSTVAELLLQDWQVELKAPFLGRPLLSYSSAENVTIETLLGDDILGLDKSDPVARVDLSWPYPCFVAQYLIPDVLGAKAVKRYGPNKVTGLQSARDVFIRANTLGLSFFLETFEVFGRLLSALLRQCLEIKLGVPKKSV</sequence>
<organism evidence="1 2">
    <name type="scientific">Candidatus Saganbacteria bacterium CG08_land_8_20_14_0_20_45_16</name>
    <dbReference type="NCBI Taxonomy" id="2014293"/>
    <lineage>
        <taxon>Bacteria</taxon>
        <taxon>Bacillati</taxon>
        <taxon>Saganbacteria</taxon>
    </lineage>
</organism>
<dbReference type="EMBL" id="PEYM01000002">
    <property type="protein sequence ID" value="PIS31788.1"/>
    <property type="molecule type" value="Genomic_DNA"/>
</dbReference>
<evidence type="ECO:0000313" key="2">
    <source>
        <dbReference type="Proteomes" id="UP000231343"/>
    </source>
</evidence>
<dbReference type="Proteomes" id="UP000231343">
    <property type="component" value="Unassembled WGS sequence"/>
</dbReference>
<name>A0A2H0Y1X8_UNCSA</name>